<evidence type="ECO:0000256" key="6">
    <source>
        <dbReference type="ARBA" id="ARBA00022538"/>
    </source>
</evidence>
<organism evidence="14 15">
    <name type="scientific">Elongatibacter sediminis</name>
    <dbReference type="NCBI Taxonomy" id="3119006"/>
    <lineage>
        <taxon>Bacteria</taxon>
        <taxon>Pseudomonadati</taxon>
        <taxon>Pseudomonadota</taxon>
        <taxon>Gammaproteobacteria</taxon>
        <taxon>Chromatiales</taxon>
        <taxon>Wenzhouxiangellaceae</taxon>
        <taxon>Elongatibacter</taxon>
    </lineage>
</organism>
<feature type="transmembrane region" description="Helical" evidence="12">
    <location>
        <begin position="88"/>
        <end position="115"/>
    </location>
</feature>
<keyword evidence="15" id="KW-1185">Reference proteome</keyword>
<evidence type="ECO:0000313" key="15">
    <source>
        <dbReference type="Proteomes" id="UP001359886"/>
    </source>
</evidence>
<evidence type="ECO:0000256" key="8">
    <source>
        <dbReference type="ARBA" id="ARBA00022958"/>
    </source>
</evidence>
<keyword evidence="3" id="KW-0050">Antiport</keyword>
<dbReference type="NCBIfam" id="NF003715">
    <property type="entry name" value="PRK05326.1-2"/>
    <property type="match status" value="1"/>
</dbReference>
<feature type="transmembrane region" description="Helical" evidence="12">
    <location>
        <begin position="336"/>
        <end position="355"/>
    </location>
</feature>
<protein>
    <submittedName>
        <fullName evidence="14">Potassium/proton antiporter</fullName>
    </submittedName>
</protein>
<feature type="transmembrane region" description="Helical" evidence="12">
    <location>
        <begin position="222"/>
        <end position="240"/>
    </location>
</feature>
<dbReference type="Gene3D" id="3.30.70.1450">
    <property type="entry name" value="Regulator of K+ conductance, C-terminal domain"/>
    <property type="match status" value="1"/>
</dbReference>
<dbReference type="Proteomes" id="UP001359886">
    <property type="component" value="Unassembled WGS sequence"/>
</dbReference>
<feature type="transmembrane region" description="Helical" evidence="12">
    <location>
        <begin position="246"/>
        <end position="262"/>
    </location>
</feature>
<keyword evidence="8" id="KW-0630">Potassium</keyword>
<evidence type="ECO:0000256" key="7">
    <source>
        <dbReference type="ARBA" id="ARBA00022692"/>
    </source>
</evidence>
<dbReference type="InterPro" id="IPR006037">
    <property type="entry name" value="RCK_C"/>
</dbReference>
<dbReference type="GO" id="GO:0005886">
    <property type="term" value="C:plasma membrane"/>
    <property type="evidence" value="ECO:0007669"/>
    <property type="project" value="UniProtKB-SubCell"/>
</dbReference>
<dbReference type="NCBIfam" id="NF003714">
    <property type="entry name" value="PRK05326.1-1"/>
    <property type="match status" value="1"/>
</dbReference>
<dbReference type="PANTHER" id="PTHR32507">
    <property type="entry name" value="NA(+)/H(+) ANTIPORTER 1"/>
    <property type="match status" value="1"/>
</dbReference>
<evidence type="ECO:0000259" key="13">
    <source>
        <dbReference type="PROSITE" id="PS51202"/>
    </source>
</evidence>
<keyword evidence="4" id="KW-1003">Cell membrane</keyword>
<dbReference type="Pfam" id="PF03471">
    <property type="entry name" value="CorC_HlyC"/>
    <property type="match status" value="1"/>
</dbReference>
<evidence type="ECO:0000256" key="12">
    <source>
        <dbReference type="SAM" id="Phobius"/>
    </source>
</evidence>
<feature type="domain" description="RCK C-terminal" evidence="13">
    <location>
        <begin position="403"/>
        <end position="484"/>
    </location>
</feature>
<evidence type="ECO:0000256" key="2">
    <source>
        <dbReference type="ARBA" id="ARBA00022448"/>
    </source>
</evidence>
<dbReference type="Pfam" id="PF00999">
    <property type="entry name" value="Na_H_Exchanger"/>
    <property type="match status" value="1"/>
</dbReference>
<dbReference type="InterPro" id="IPR038770">
    <property type="entry name" value="Na+/solute_symporter_sf"/>
</dbReference>
<keyword evidence="6" id="KW-0633">Potassium transport</keyword>
<dbReference type="GO" id="GO:0008324">
    <property type="term" value="F:monoatomic cation transmembrane transporter activity"/>
    <property type="evidence" value="ECO:0007669"/>
    <property type="project" value="InterPro"/>
</dbReference>
<keyword evidence="7 12" id="KW-0812">Transmembrane</keyword>
<feature type="transmembrane region" description="Helical" evidence="12">
    <location>
        <begin position="58"/>
        <end position="76"/>
    </location>
</feature>
<dbReference type="PANTHER" id="PTHR32507:SF7">
    <property type="entry name" value="K(+)_H(+) ANTIPORTER NHAP2"/>
    <property type="match status" value="1"/>
</dbReference>
<dbReference type="InterPro" id="IPR005170">
    <property type="entry name" value="Transptr-assoc_dom"/>
</dbReference>
<dbReference type="NCBIfam" id="NF003716">
    <property type="entry name" value="PRK05326.1-3"/>
    <property type="match status" value="1"/>
</dbReference>
<dbReference type="InterPro" id="IPR036318">
    <property type="entry name" value="FAD-bd_PCMH-like_sf"/>
</dbReference>
<dbReference type="SMART" id="SM01091">
    <property type="entry name" value="CorC_HlyC"/>
    <property type="match status" value="1"/>
</dbReference>
<dbReference type="AlphaFoldDB" id="A0AAW9RC06"/>
<gene>
    <name evidence="14" type="ORF">V3330_08380</name>
</gene>
<evidence type="ECO:0000256" key="11">
    <source>
        <dbReference type="ARBA" id="ARBA00023136"/>
    </source>
</evidence>
<evidence type="ECO:0000256" key="4">
    <source>
        <dbReference type="ARBA" id="ARBA00022475"/>
    </source>
</evidence>
<feature type="transmembrane region" description="Helical" evidence="12">
    <location>
        <begin position="304"/>
        <end position="324"/>
    </location>
</feature>
<evidence type="ECO:0000256" key="10">
    <source>
        <dbReference type="ARBA" id="ARBA00023065"/>
    </source>
</evidence>
<feature type="transmembrane region" description="Helical" evidence="12">
    <location>
        <begin position="121"/>
        <end position="139"/>
    </location>
</feature>
<keyword evidence="11 12" id="KW-0472">Membrane</keyword>
<dbReference type="Gene3D" id="1.20.1530.20">
    <property type="match status" value="1"/>
</dbReference>
<dbReference type="InterPro" id="IPR006153">
    <property type="entry name" value="Cation/H_exchanger_TM"/>
</dbReference>
<accession>A0AAW9RC06</accession>
<dbReference type="GO" id="GO:0006813">
    <property type="term" value="P:potassium ion transport"/>
    <property type="evidence" value="ECO:0007669"/>
    <property type="project" value="UniProtKB-KW"/>
</dbReference>
<dbReference type="EMBL" id="JAZHOG010000004">
    <property type="protein sequence ID" value="MEJ8567638.1"/>
    <property type="molecule type" value="Genomic_DNA"/>
</dbReference>
<comment type="subcellular location">
    <subcellularLocation>
        <location evidence="1">Cell membrane</location>
        <topology evidence="1">Multi-pass membrane protein</topology>
    </subcellularLocation>
</comment>
<feature type="transmembrane region" description="Helical" evidence="12">
    <location>
        <begin position="274"/>
        <end position="292"/>
    </location>
</feature>
<feature type="transmembrane region" description="Helical" evidence="12">
    <location>
        <begin position="195"/>
        <end position="215"/>
    </location>
</feature>
<dbReference type="GO" id="GO:0015297">
    <property type="term" value="F:antiporter activity"/>
    <property type="evidence" value="ECO:0007669"/>
    <property type="project" value="UniProtKB-KW"/>
</dbReference>
<dbReference type="InterPro" id="IPR036721">
    <property type="entry name" value="RCK_C_sf"/>
</dbReference>
<evidence type="ECO:0000313" key="14">
    <source>
        <dbReference type="EMBL" id="MEJ8567638.1"/>
    </source>
</evidence>
<dbReference type="RefSeq" id="WP_354694952.1">
    <property type="nucleotide sequence ID" value="NZ_JAZHOG010000004.1"/>
</dbReference>
<dbReference type="SUPFAM" id="SSF56176">
    <property type="entry name" value="FAD-binding/transporter-associated domain-like"/>
    <property type="match status" value="1"/>
</dbReference>
<feature type="transmembrane region" description="Helical" evidence="12">
    <location>
        <begin position="164"/>
        <end position="183"/>
    </location>
</feature>
<keyword evidence="2" id="KW-0813">Transport</keyword>
<keyword evidence="5" id="KW-0997">Cell inner membrane</keyword>
<sequence length="573" mass="61268">MEFWNIALLIASALLLASIVASAISTRVGVPLLLVFLVLGMIAGEDGPGGIPFSDFETAYAIGTVALAVIIFDGGLRTRRSRFRVALWPAISLAVVGVFVSAALLATFAAFLFGFSWLEGLLLGAIIGSTDAAAVFGTLRTQGASLKQRVAATLEIESGSNDPMAILLTVLVLELLAAGAVHLDALALLSSLARQFLIGGVMGVVGGQVLVLLINRLNLISGLYPLLAAAGGLLVFAITAHFDGSGFLAIYLAGVVLGNARLQSRQNVLRVHDGLAWLSQIAMFLILGLLVTPSDLLDTAWQGLAIALFLMGIARPVAVALSLLPFRFPWREQLYIGWMGLRGAVPIVLATFPVMYGLENASFYFNITFFVVLVSLLFQGMTVAPAARLLGIEAPPVPRPAQRITLDVPGHYEHEMVGFTVQPDCPACGRHIAALALPEGVVASALLRDGQPQPQYDTALQTGDFVYLIARRQHVDFLCSLFDPHAGPEYLDESRFFGEFTLNGDATLGDVAAVYGVEVPRDAAELTLHQWLSKAFHQRTVVGDSVPLGSAWLVVREIDDDRITRVGLRLPRP</sequence>
<dbReference type="Pfam" id="PF02080">
    <property type="entry name" value="TrkA_C"/>
    <property type="match status" value="1"/>
</dbReference>
<evidence type="ECO:0000256" key="3">
    <source>
        <dbReference type="ARBA" id="ARBA00022449"/>
    </source>
</evidence>
<keyword evidence="9 12" id="KW-1133">Transmembrane helix</keyword>
<comment type="caution">
    <text evidence="14">The sequence shown here is derived from an EMBL/GenBank/DDBJ whole genome shotgun (WGS) entry which is preliminary data.</text>
</comment>
<proteinExistence type="predicted"/>
<dbReference type="GO" id="GO:0050660">
    <property type="term" value="F:flavin adenine dinucleotide binding"/>
    <property type="evidence" value="ECO:0007669"/>
    <property type="project" value="InterPro"/>
</dbReference>
<evidence type="ECO:0000256" key="1">
    <source>
        <dbReference type="ARBA" id="ARBA00004651"/>
    </source>
</evidence>
<evidence type="ECO:0000256" key="5">
    <source>
        <dbReference type="ARBA" id="ARBA00022519"/>
    </source>
</evidence>
<dbReference type="SUPFAM" id="SSF116726">
    <property type="entry name" value="TrkA C-terminal domain-like"/>
    <property type="match status" value="1"/>
</dbReference>
<reference evidence="14 15" key="1">
    <citation type="submission" date="2024-02" db="EMBL/GenBank/DDBJ databases">
        <title>A novel Wenzhouxiangellaceae bacterium, isolated from coastal sediments.</title>
        <authorList>
            <person name="Du Z.-J."/>
            <person name="Ye Y.-Q."/>
            <person name="Zhang X.-Y."/>
        </authorList>
    </citation>
    <scope>NUCLEOTIDE SEQUENCE [LARGE SCALE GENOMIC DNA]</scope>
    <source>
        <strain evidence="14 15">CH-27</strain>
    </source>
</reference>
<feature type="transmembrane region" description="Helical" evidence="12">
    <location>
        <begin position="361"/>
        <end position="378"/>
    </location>
</feature>
<evidence type="ECO:0000256" key="9">
    <source>
        <dbReference type="ARBA" id="ARBA00022989"/>
    </source>
</evidence>
<dbReference type="PROSITE" id="PS51202">
    <property type="entry name" value="RCK_C"/>
    <property type="match status" value="1"/>
</dbReference>
<name>A0AAW9RC06_9GAMM</name>
<keyword evidence="10" id="KW-0406">Ion transport</keyword>
<dbReference type="GO" id="GO:1902600">
    <property type="term" value="P:proton transmembrane transport"/>
    <property type="evidence" value="ECO:0007669"/>
    <property type="project" value="InterPro"/>
</dbReference>